<dbReference type="AlphaFoldDB" id="A0AAD9K650"/>
<evidence type="ECO:0000313" key="2">
    <source>
        <dbReference type="Proteomes" id="UP001208570"/>
    </source>
</evidence>
<accession>A0AAD9K650</accession>
<dbReference type="Proteomes" id="UP001208570">
    <property type="component" value="Unassembled WGS sequence"/>
</dbReference>
<comment type="caution">
    <text evidence="1">The sequence shown here is derived from an EMBL/GenBank/DDBJ whole genome shotgun (WGS) entry which is preliminary data.</text>
</comment>
<evidence type="ECO:0000313" key="1">
    <source>
        <dbReference type="EMBL" id="KAK2165494.1"/>
    </source>
</evidence>
<name>A0AAD9K650_9ANNE</name>
<proteinExistence type="predicted"/>
<protein>
    <submittedName>
        <fullName evidence="1">Uncharacterized protein</fullName>
    </submittedName>
</protein>
<organism evidence="1 2">
    <name type="scientific">Paralvinella palmiformis</name>
    <dbReference type="NCBI Taxonomy" id="53620"/>
    <lineage>
        <taxon>Eukaryota</taxon>
        <taxon>Metazoa</taxon>
        <taxon>Spiralia</taxon>
        <taxon>Lophotrochozoa</taxon>
        <taxon>Annelida</taxon>
        <taxon>Polychaeta</taxon>
        <taxon>Sedentaria</taxon>
        <taxon>Canalipalpata</taxon>
        <taxon>Terebellida</taxon>
        <taxon>Terebelliformia</taxon>
        <taxon>Alvinellidae</taxon>
        <taxon>Paralvinella</taxon>
    </lineage>
</organism>
<dbReference type="EMBL" id="JAODUP010000049">
    <property type="protein sequence ID" value="KAK2165494.1"/>
    <property type="molecule type" value="Genomic_DNA"/>
</dbReference>
<reference evidence="1" key="1">
    <citation type="journal article" date="2023" name="Mol. Biol. Evol.">
        <title>Third-Generation Sequencing Reveals the Adaptive Role of the Epigenome in Three Deep-Sea Polychaetes.</title>
        <authorList>
            <person name="Perez M."/>
            <person name="Aroh O."/>
            <person name="Sun Y."/>
            <person name="Lan Y."/>
            <person name="Juniper S.K."/>
            <person name="Young C.R."/>
            <person name="Angers B."/>
            <person name="Qian P.Y."/>
        </authorList>
    </citation>
    <scope>NUCLEOTIDE SEQUENCE</scope>
    <source>
        <strain evidence="1">P08H-3</strain>
    </source>
</reference>
<sequence>MCFTCVSGGINSFRTAGKKLRLKDGAVSSKFFWTKKENSANVDRQLRAERRQLQHDIIVDQDVDMVDESVIVIDSSIEMLHVEEVETVAEKTTTQGVQTNAGPILLESPHRLVRILSPVIG</sequence>
<keyword evidence="2" id="KW-1185">Reference proteome</keyword>
<gene>
    <name evidence="1" type="ORF">LSH36_49g01014</name>
</gene>